<dbReference type="AlphaFoldDB" id="A0A382MN88"/>
<reference evidence="1" key="1">
    <citation type="submission" date="2018-05" db="EMBL/GenBank/DDBJ databases">
        <authorList>
            <person name="Lanie J.A."/>
            <person name="Ng W.-L."/>
            <person name="Kazmierczak K.M."/>
            <person name="Andrzejewski T.M."/>
            <person name="Davidsen T.M."/>
            <person name="Wayne K.J."/>
            <person name="Tettelin H."/>
            <person name="Glass J.I."/>
            <person name="Rusch D."/>
            <person name="Podicherti R."/>
            <person name="Tsui H.-C.T."/>
            <person name="Winkler M.E."/>
        </authorList>
    </citation>
    <scope>NUCLEOTIDE SEQUENCE</scope>
</reference>
<proteinExistence type="predicted"/>
<evidence type="ECO:0000313" key="1">
    <source>
        <dbReference type="EMBL" id="SVC50443.1"/>
    </source>
</evidence>
<organism evidence="1">
    <name type="scientific">marine metagenome</name>
    <dbReference type="NCBI Taxonomy" id="408172"/>
    <lineage>
        <taxon>unclassified sequences</taxon>
        <taxon>metagenomes</taxon>
        <taxon>ecological metagenomes</taxon>
    </lineage>
</organism>
<dbReference type="EMBL" id="UINC01094850">
    <property type="protein sequence ID" value="SVC50443.1"/>
    <property type="molecule type" value="Genomic_DNA"/>
</dbReference>
<protein>
    <submittedName>
        <fullName evidence="1">Uncharacterized protein</fullName>
    </submittedName>
</protein>
<accession>A0A382MN88</accession>
<sequence length="23" mass="2648">MMPLLWVPVLPVPQQPFMPAVWA</sequence>
<name>A0A382MN88_9ZZZZ</name>
<gene>
    <name evidence="1" type="ORF">METZ01_LOCUS303297</name>
</gene>